<gene>
    <name evidence="1" type="ORF">V7S43_014138</name>
</gene>
<name>A0ABD3F1P5_9STRA</name>
<keyword evidence="2" id="KW-1185">Reference proteome</keyword>
<protein>
    <submittedName>
        <fullName evidence="1">Uncharacterized protein</fullName>
    </submittedName>
</protein>
<proteinExistence type="predicted"/>
<sequence>MPRANGAIARHAPVVQKAQLGFRGFDSNFEGLEPQVEARRQRYQCFQVEAKAAMLDTSSLRREGVTETAMPSSTGLCDSGGAVVMMQTRTS</sequence>
<dbReference type="AlphaFoldDB" id="A0ABD3F1P5"/>
<dbReference type="Proteomes" id="UP001632037">
    <property type="component" value="Unassembled WGS sequence"/>
</dbReference>
<organism evidence="1 2">
    <name type="scientific">Phytophthora oleae</name>
    <dbReference type="NCBI Taxonomy" id="2107226"/>
    <lineage>
        <taxon>Eukaryota</taxon>
        <taxon>Sar</taxon>
        <taxon>Stramenopiles</taxon>
        <taxon>Oomycota</taxon>
        <taxon>Peronosporomycetes</taxon>
        <taxon>Peronosporales</taxon>
        <taxon>Peronosporaceae</taxon>
        <taxon>Phytophthora</taxon>
    </lineage>
</organism>
<evidence type="ECO:0000313" key="1">
    <source>
        <dbReference type="EMBL" id="KAL3660735.1"/>
    </source>
</evidence>
<comment type="caution">
    <text evidence="1">The sequence shown here is derived from an EMBL/GenBank/DDBJ whole genome shotgun (WGS) entry which is preliminary data.</text>
</comment>
<dbReference type="EMBL" id="JBIMZQ010000039">
    <property type="protein sequence ID" value="KAL3660735.1"/>
    <property type="molecule type" value="Genomic_DNA"/>
</dbReference>
<reference evidence="1 2" key="1">
    <citation type="submission" date="2024-09" db="EMBL/GenBank/DDBJ databases">
        <title>Genome sequencing and assembly of Phytophthora oleae, isolate VK10A, causative agent of rot of olive drupes.</title>
        <authorList>
            <person name="Conti Taguali S."/>
            <person name="Riolo M."/>
            <person name="La Spada F."/>
            <person name="Cacciola S.O."/>
            <person name="Dionisio G."/>
        </authorList>
    </citation>
    <scope>NUCLEOTIDE SEQUENCE [LARGE SCALE GENOMIC DNA]</scope>
    <source>
        <strain evidence="1 2">VK10A</strain>
    </source>
</reference>
<evidence type="ECO:0000313" key="2">
    <source>
        <dbReference type="Proteomes" id="UP001632037"/>
    </source>
</evidence>
<accession>A0ABD3F1P5</accession>